<evidence type="ECO:0008006" key="5">
    <source>
        <dbReference type="Google" id="ProtNLM"/>
    </source>
</evidence>
<sequence length="250" mass="27551">MKRQRGAALSESLVGLMAILPAFWAMDYLGRLHDMQRATVASARYAAWEETVGRSAGPVMDRLIDDRIHGSDRTGLVSDRRLRSLQPGANPLWKDRSGDLQPDDPSSPRRPRRGKAASLPDSGLAVRTLAHGDSVPRLAGLGGLSGGMLGLEREEMPIHQVDLAAKPRLEGSDDAGLVRFTARAAISPGAWQALDDREFQHRTERIVASEPVDTLSQPAQQLGRFFIFKEGRYARSTDFIPPSRIQPQRR</sequence>
<feature type="region of interest" description="Disordered" evidence="1">
    <location>
        <begin position="86"/>
        <end position="122"/>
    </location>
</feature>
<gene>
    <name evidence="3" type="ORF">V6X30_04540</name>
</gene>
<keyword evidence="2" id="KW-1133">Transmembrane helix</keyword>
<comment type="caution">
    <text evidence="3">The sequence shown here is derived from an EMBL/GenBank/DDBJ whole genome shotgun (WGS) entry which is preliminary data.</text>
</comment>
<keyword evidence="2" id="KW-0812">Transmembrane</keyword>
<feature type="transmembrane region" description="Helical" evidence="2">
    <location>
        <begin position="7"/>
        <end position="26"/>
    </location>
</feature>
<dbReference type="RefSeq" id="WP_367983459.1">
    <property type="nucleotide sequence ID" value="NZ_JBAKFF010000001.1"/>
</dbReference>
<proteinExistence type="predicted"/>
<evidence type="ECO:0000313" key="4">
    <source>
        <dbReference type="Proteomes" id="UP001556637"/>
    </source>
</evidence>
<reference evidence="3 4" key="1">
    <citation type="submission" date="2024-02" db="EMBL/GenBank/DDBJ databases">
        <title>New especies of Spiribacter isolated from saline water.</title>
        <authorList>
            <person name="Leon M.J."/>
            <person name="De La Haba R."/>
            <person name="Sanchez-Porro C."/>
            <person name="Ventosa A."/>
        </authorList>
    </citation>
    <scope>NUCLEOTIDE SEQUENCE [LARGE SCALE GENOMIC DNA]</scope>
    <source>
        <strain evidence="4">ag22IC4-189</strain>
    </source>
</reference>
<evidence type="ECO:0000256" key="2">
    <source>
        <dbReference type="SAM" id="Phobius"/>
    </source>
</evidence>
<name>A0ABV3T642_9GAMM</name>
<protein>
    <recommendedName>
        <fullName evidence="5">Pilus assembly protein</fullName>
    </recommendedName>
</protein>
<dbReference type="Proteomes" id="UP001556637">
    <property type="component" value="Unassembled WGS sequence"/>
</dbReference>
<keyword evidence="4" id="KW-1185">Reference proteome</keyword>
<keyword evidence="2" id="KW-0472">Membrane</keyword>
<evidence type="ECO:0000313" key="3">
    <source>
        <dbReference type="EMBL" id="MEX0430671.1"/>
    </source>
</evidence>
<dbReference type="EMBL" id="JBAKFF010000001">
    <property type="protein sequence ID" value="MEX0430671.1"/>
    <property type="molecule type" value="Genomic_DNA"/>
</dbReference>
<accession>A0ABV3T642</accession>
<evidence type="ECO:0000256" key="1">
    <source>
        <dbReference type="SAM" id="MobiDB-lite"/>
    </source>
</evidence>
<organism evidence="3 4">
    <name type="scientific">Spiribacter insolitus</name>
    <dbReference type="NCBI Taxonomy" id="3122417"/>
    <lineage>
        <taxon>Bacteria</taxon>
        <taxon>Pseudomonadati</taxon>
        <taxon>Pseudomonadota</taxon>
        <taxon>Gammaproteobacteria</taxon>
        <taxon>Chromatiales</taxon>
        <taxon>Ectothiorhodospiraceae</taxon>
        <taxon>Spiribacter</taxon>
    </lineage>
</organism>